<feature type="transmembrane region" description="Helical" evidence="1">
    <location>
        <begin position="12"/>
        <end position="31"/>
    </location>
</feature>
<keyword evidence="1" id="KW-0472">Membrane</keyword>
<keyword evidence="1" id="KW-0812">Transmembrane</keyword>
<evidence type="ECO:0000313" key="2">
    <source>
        <dbReference type="EMBL" id="KIL59568.1"/>
    </source>
</evidence>
<dbReference type="InterPro" id="IPR010721">
    <property type="entry name" value="UstE-like"/>
</dbReference>
<dbReference type="OrthoDB" id="201504at2759"/>
<dbReference type="PANTHER" id="PTHR32251:SF23">
    <property type="entry name" value="3-OXO-5-ALPHA-STEROID 4-DEHYDROGENASE (DUF1295)"/>
    <property type="match status" value="1"/>
</dbReference>
<feature type="transmembrane region" description="Helical" evidence="1">
    <location>
        <begin position="40"/>
        <end position="58"/>
    </location>
</feature>
<feature type="transmembrane region" description="Helical" evidence="1">
    <location>
        <begin position="126"/>
        <end position="152"/>
    </location>
</feature>
<organism evidence="2 3">
    <name type="scientific">Amanita muscaria (strain Koide BX008)</name>
    <dbReference type="NCBI Taxonomy" id="946122"/>
    <lineage>
        <taxon>Eukaryota</taxon>
        <taxon>Fungi</taxon>
        <taxon>Dikarya</taxon>
        <taxon>Basidiomycota</taxon>
        <taxon>Agaricomycotina</taxon>
        <taxon>Agaricomycetes</taxon>
        <taxon>Agaricomycetidae</taxon>
        <taxon>Agaricales</taxon>
        <taxon>Pluteineae</taxon>
        <taxon>Amanitaceae</taxon>
        <taxon>Amanita</taxon>
    </lineage>
</organism>
<gene>
    <name evidence="2" type="ORF">M378DRAFT_110916</name>
</gene>
<dbReference type="Gene3D" id="1.20.120.1630">
    <property type="match status" value="1"/>
</dbReference>
<sequence>MRHLSIPAGIDWPVQFCVLVSVVTYVASIVTSNVSQVDRLWTFLPTIYTAYYALLPLWPNKQHLPFTPYTPKSLGHDIVKDFSPRALLMLALAAVWTCRLSYNTWRRGLFALNDEDYRWAVLRKRVPAWFFQVVNLTFIAAIQNVLLLLLGLPAAIASTLQPHDSLSTSDKLLAALALLILALEFTADNQQYAFQSFKHAYLAREKGDLSVEQYDEKKHWPGARLTFTPADARRGFITRGLWAWSRHPNFACEQSFWWIINLMPLLAPPPPFLPGGHEIPMGKFLKFIFTEPSRVKSLLAPLIPDILYILPAAALTLLFISSTLFTESISKSKYPKAYAAYQKRVAMFDPSTTVWKSVIHYLFRNEAEKRTIDALVWGEPEDAKKVQ</sequence>
<evidence type="ECO:0000313" key="3">
    <source>
        <dbReference type="Proteomes" id="UP000054549"/>
    </source>
</evidence>
<dbReference type="PANTHER" id="PTHR32251">
    <property type="entry name" value="3-OXO-5-ALPHA-STEROID 4-DEHYDROGENASE"/>
    <property type="match status" value="1"/>
</dbReference>
<dbReference type="FunCoup" id="A0A0C2WTB4">
    <property type="interactions" value="169"/>
</dbReference>
<evidence type="ECO:0000256" key="1">
    <source>
        <dbReference type="SAM" id="Phobius"/>
    </source>
</evidence>
<accession>A0A0C2WTB4</accession>
<dbReference type="InParanoid" id="A0A0C2WTB4"/>
<proteinExistence type="predicted"/>
<dbReference type="EMBL" id="KN818313">
    <property type="protein sequence ID" value="KIL59568.1"/>
    <property type="molecule type" value="Genomic_DNA"/>
</dbReference>
<dbReference type="Pfam" id="PF06966">
    <property type="entry name" value="DUF1295"/>
    <property type="match status" value="1"/>
</dbReference>
<dbReference type="Proteomes" id="UP000054549">
    <property type="component" value="Unassembled WGS sequence"/>
</dbReference>
<dbReference type="AlphaFoldDB" id="A0A0C2WTB4"/>
<name>A0A0C2WTB4_AMAMK</name>
<feature type="transmembrane region" description="Helical" evidence="1">
    <location>
        <begin position="86"/>
        <end position="105"/>
    </location>
</feature>
<keyword evidence="3" id="KW-1185">Reference proteome</keyword>
<dbReference type="HOGENOM" id="CLU_043418_0_0_1"/>
<reference evidence="2 3" key="1">
    <citation type="submission" date="2014-04" db="EMBL/GenBank/DDBJ databases">
        <title>Evolutionary Origins and Diversification of the Mycorrhizal Mutualists.</title>
        <authorList>
            <consortium name="DOE Joint Genome Institute"/>
            <consortium name="Mycorrhizal Genomics Consortium"/>
            <person name="Kohler A."/>
            <person name="Kuo A."/>
            <person name="Nagy L.G."/>
            <person name="Floudas D."/>
            <person name="Copeland A."/>
            <person name="Barry K.W."/>
            <person name="Cichocki N."/>
            <person name="Veneault-Fourrey C."/>
            <person name="LaButti K."/>
            <person name="Lindquist E.A."/>
            <person name="Lipzen A."/>
            <person name="Lundell T."/>
            <person name="Morin E."/>
            <person name="Murat C."/>
            <person name="Riley R."/>
            <person name="Ohm R."/>
            <person name="Sun H."/>
            <person name="Tunlid A."/>
            <person name="Henrissat B."/>
            <person name="Grigoriev I.V."/>
            <person name="Hibbett D.S."/>
            <person name="Martin F."/>
        </authorList>
    </citation>
    <scope>NUCLEOTIDE SEQUENCE [LARGE SCALE GENOMIC DNA]</scope>
    <source>
        <strain evidence="2 3">Koide BX008</strain>
    </source>
</reference>
<keyword evidence="1" id="KW-1133">Transmembrane helix</keyword>
<protein>
    <recommendedName>
        <fullName evidence="4">DUF1295-domain-containing protein</fullName>
    </recommendedName>
</protein>
<dbReference type="GO" id="GO:0016020">
    <property type="term" value="C:membrane"/>
    <property type="evidence" value="ECO:0007669"/>
    <property type="project" value="TreeGrafter"/>
</dbReference>
<evidence type="ECO:0008006" key="4">
    <source>
        <dbReference type="Google" id="ProtNLM"/>
    </source>
</evidence>